<organism evidence="2 3">
    <name type="scientific">Pseudoalteromonas byunsanensis</name>
    <dbReference type="NCBI Taxonomy" id="327939"/>
    <lineage>
        <taxon>Bacteria</taxon>
        <taxon>Pseudomonadati</taxon>
        <taxon>Pseudomonadota</taxon>
        <taxon>Gammaproteobacteria</taxon>
        <taxon>Alteromonadales</taxon>
        <taxon>Pseudoalteromonadaceae</taxon>
        <taxon>Pseudoalteromonas</taxon>
    </lineage>
</organism>
<reference evidence="2 3" key="1">
    <citation type="submission" date="2016-10" db="EMBL/GenBank/DDBJ databases">
        <title>Pseudoalteromonas amylolytica sp. nov., isolated from the surface seawater.</title>
        <authorList>
            <person name="Wu Y.-H."/>
            <person name="Cheng H."/>
            <person name="Jin X.-B."/>
            <person name="Wang C.-S."/>
            <person name="Xu X.-W."/>
        </authorList>
    </citation>
    <scope>NUCLEOTIDE SEQUENCE [LARGE SCALE GENOMIC DNA]</scope>
    <source>
        <strain evidence="2 3">JCM 12483</strain>
    </source>
</reference>
<dbReference type="OrthoDB" id="7266652at2"/>
<evidence type="ECO:0000259" key="1">
    <source>
        <dbReference type="Pfam" id="PF07700"/>
    </source>
</evidence>
<comment type="caution">
    <text evidence="2">The sequence shown here is derived from an EMBL/GenBank/DDBJ whole genome shotgun (WGS) entry which is preliminary data.</text>
</comment>
<dbReference type="GO" id="GO:0020037">
    <property type="term" value="F:heme binding"/>
    <property type="evidence" value="ECO:0007669"/>
    <property type="project" value="InterPro"/>
</dbReference>
<protein>
    <recommendedName>
        <fullName evidence="1">Heme NO-binding domain-containing protein</fullName>
    </recommendedName>
</protein>
<gene>
    <name evidence="2" type="ORF">BIW53_18735</name>
</gene>
<dbReference type="InterPro" id="IPR024096">
    <property type="entry name" value="NO_sig/Golgi_transp_ligand-bd"/>
</dbReference>
<dbReference type="Pfam" id="PF07700">
    <property type="entry name" value="HNOB"/>
    <property type="match status" value="1"/>
</dbReference>
<feature type="domain" description="Heme NO-binding" evidence="1">
    <location>
        <begin position="2"/>
        <end position="161"/>
    </location>
</feature>
<dbReference type="Gene3D" id="3.90.1520.10">
    <property type="entry name" value="H-NOX domain"/>
    <property type="match status" value="1"/>
</dbReference>
<dbReference type="InterPro" id="IPR011644">
    <property type="entry name" value="Heme_NO-bd"/>
</dbReference>
<proteinExistence type="predicted"/>
<dbReference type="PANTHER" id="PTHR45655:SF13">
    <property type="entry name" value="SOLUBLE GUANYLATE CYCLASE GCY-32-RELATED"/>
    <property type="match status" value="1"/>
</dbReference>
<dbReference type="SUPFAM" id="SSF111126">
    <property type="entry name" value="Ligand-binding domain in the NO signalling and Golgi transport"/>
    <property type="match status" value="1"/>
</dbReference>
<sequence>MKGIIFRGLEELVVKTHDITVWEKLMEKHAPAERVYVSAKNYPDDELFALAQEVAVVVDKPLSDILRTFGEFLFAYLTQKHGEILVQFEDFSSLIMGIDTVIHAEVAKLYHEPNLPQIHCEKIDERNILMFYRSNRKLCFCAEGLINGAASYYQMNISIDHQKCMHEGEQECTLLLTFEEKEHGKINR</sequence>
<dbReference type="PANTHER" id="PTHR45655">
    <property type="entry name" value="GUANYLATE CYCLASE SOLUBLE SUBUNIT BETA-2"/>
    <property type="match status" value="1"/>
</dbReference>
<dbReference type="InterPro" id="IPR038158">
    <property type="entry name" value="H-NOX_domain_sf"/>
</dbReference>
<dbReference type="AlphaFoldDB" id="A0A1S1N1Y6"/>
<dbReference type="EMBL" id="MNAN01000037">
    <property type="protein sequence ID" value="OHU93400.1"/>
    <property type="molecule type" value="Genomic_DNA"/>
</dbReference>
<dbReference type="STRING" id="327939.BIW53_18735"/>
<accession>A0A1S1N1Y6</accession>
<keyword evidence="3" id="KW-1185">Reference proteome</keyword>
<evidence type="ECO:0000313" key="2">
    <source>
        <dbReference type="EMBL" id="OHU93400.1"/>
    </source>
</evidence>
<name>A0A1S1N1Y6_9GAMM</name>
<dbReference type="Proteomes" id="UP000180253">
    <property type="component" value="Unassembled WGS sequence"/>
</dbReference>
<evidence type="ECO:0000313" key="3">
    <source>
        <dbReference type="Proteomes" id="UP000180253"/>
    </source>
</evidence>
<dbReference type="RefSeq" id="WP_070993555.1">
    <property type="nucleotide sequence ID" value="NZ_CBCSHD010000012.1"/>
</dbReference>